<gene>
    <name evidence="2" type="ORF">FGL85_08185</name>
</gene>
<dbReference type="Proteomes" id="UP000321296">
    <property type="component" value="Chromosome"/>
</dbReference>
<dbReference type="KEGG" id="lpse:FGL85_08185"/>
<dbReference type="AlphaFoldDB" id="A0A5B8T203"/>
<feature type="region of interest" description="Disordered" evidence="1">
    <location>
        <begin position="479"/>
        <end position="516"/>
    </location>
</feature>
<name>A0A5B8T203_LEUPS</name>
<protein>
    <submittedName>
        <fullName evidence="2">Uncharacterized protein</fullName>
    </submittedName>
</protein>
<sequence length="554" mass="60829">MIKPRFSQISATVAGIAAAVAFGVVNVSADSKTEYNVPISTIHPTQAAVGKAQIASKISTYVENGALTKDYYNDFNDDNGYTNGLYSLDGVSQTDKTLYKTNSIQSAMPDAQLTSDSAAKVPVIKGPGGVLYATDGHHGSTTYEFIKQQYNLGFDTINVEVIDDYSSLSMTDFYKTLIAKNQVLPLAFNVKTGEYQSFSLDRLPTHMYANEFVNDPFRSLAYFWRKSAIDKDNVTANFAEFYLGIFLTSTCEFKGLSFESQNDYLTAFDKGNAILQKLINGDTTYTALFNKVLTIPYGVTPSMLGIQSTFDDTKIAAQCQKLTDALTFLTNTPALATSNTTLFDLNTEQLTKQVATFKALTAADYTNDSYQKVSELIASANELVSNNGSQTDLDSLTSQIEQALGSLVKVPTTETLDTTQFEKQVSRFNNLTATKYDATNYQNIKDTIAEIQGLIKNNGTQNELNTKVESLQSKIDALTPVSSDNTSTTTSSTTNEKIKTSTSSKIDSQKHNHKQHLKLPKTMVNQPNIINRVMLGLVLFAGIGLTYKRFKLFS</sequence>
<dbReference type="SUPFAM" id="SSF110849">
    <property type="entry name" value="ParB/Sulfiredoxin"/>
    <property type="match status" value="1"/>
</dbReference>
<dbReference type="InterPro" id="IPR036086">
    <property type="entry name" value="ParB/Sulfiredoxin_sf"/>
</dbReference>
<dbReference type="EMBL" id="CP042383">
    <property type="protein sequence ID" value="QEA42477.1"/>
    <property type="molecule type" value="Genomic_DNA"/>
</dbReference>
<dbReference type="RefSeq" id="WP_147651725.1">
    <property type="nucleotide sequence ID" value="NZ_CP042383.1"/>
</dbReference>
<dbReference type="Gene3D" id="3.90.1530.10">
    <property type="entry name" value="Conserved hypothetical protein from pyrococcus furiosus pfu- 392566-001, ParB domain"/>
    <property type="match status" value="1"/>
</dbReference>
<evidence type="ECO:0000313" key="3">
    <source>
        <dbReference type="Proteomes" id="UP000321296"/>
    </source>
</evidence>
<evidence type="ECO:0000313" key="2">
    <source>
        <dbReference type="EMBL" id="QEA42477.1"/>
    </source>
</evidence>
<evidence type="ECO:0000256" key="1">
    <source>
        <dbReference type="SAM" id="MobiDB-lite"/>
    </source>
</evidence>
<dbReference type="Pfam" id="PF08857">
    <property type="entry name" value="ParBc_2"/>
    <property type="match status" value="1"/>
</dbReference>
<accession>A0A5B8T203</accession>
<dbReference type="CDD" id="cd16390">
    <property type="entry name" value="ParB_N_Srx_like"/>
    <property type="match status" value="1"/>
</dbReference>
<reference evidence="2 3" key="1">
    <citation type="submission" date="2019-06" db="EMBL/GenBank/DDBJ databases">
        <title>Genome analyses of bacteria isolated from kimchi.</title>
        <authorList>
            <person name="Lee S."/>
            <person name="Ahn S."/>
            <person name="Roh S."/>
        </authorList>
    </citation>
    <scope>NUCLEOTIDE SEQUENCE [LARGE SCALE GENOMIC DNA]</scope>
    <source>
        <strain evidence="2 3">CBA3630</strain>
    </source>
</reference>
<proteinExistence type="predicted"/>
<dbReference type="Gene3D" id="1.20.1270.90">
    <property type="entry name" value="AF1782-like"/>
    <property type="match status" value="1"/>
</dbReference>
<dbReference type="InterPro" id="IPR014956">
    <property type="entry name" value="ParBc_2"/>
</dbReference>
<feature type="compositionally biased region" description="Low complexity" evidence="1">
    <location>
        <begin position="482"/>
        <end position="506"/>
    </location>
</feature>
<organism evidence="2 3">
    <name type="scientific">Leuconostoc pseudomesenteroides</name>
    <dbReference type="NCBI Taxonomy" id="33968"/>
    <lineage>
        <taxon>Bacteria</taxon>
        <taxon>Bacillati</taxon>
        <taxon>Bacillota</taxon>
        <taxon>Bacilli</taxon>
        <taxon>Lactobacillales</taxon>
        <taxon>Lactobacillaceae</taxon>
        <taxon>Leuconostoc</taxon>
    </lineage>
</organism>